<protein>
    <submittedName>
        <fullName evidence="2">Uncharacterized protein</fullName>
    </submittedName>
</protein>
<keyword evidence="3" id="KW-1185">Reference proteome</keyword>
<evidence type="ECO:0000313" key="3">
    <source>
        <dbReference type="Proteomes" id="UP001589710"/>
    </source>
</evidence>
<gene>
    <name evidence="2" type="ORF">ACFFTL_06320</name>
</gene>
<evidence type="ECO:0000313" key="2">
    <source>
        <dbReference type="EMBL" id="MFB9571956.1"/>
    </source>
</evidence>
<dbReference type="RefSeq" id="WP_386143635.1">
    <property type="nucleotide sequence ID" value="NZ_JBHMCG010000027.1"/>
</dbReference>
<reference evidence="2 3" key="1">
    <citation type="submission" date="2024-09" db="EMBL/GenBank/DDBJ databases">
        <authorList>
            <person name="Sun Q."/>
            <person name="Mori K."/>
        </authorList>
    </citation>
    <scope>NUCLEOTIDE SEQUENCE [LARGE SCALE GENOMIC DNA]</scope>
    <source>
        <strain evidence="2 3">JCM 3331</strain>
    </source>
</reference>
<evidence type="ECO:0000256" key="1">
    <source>
        <dbReference type="SAM" id="MobiDB-lite"/>
    </source>
</evidence>
<dbReference type="Proteomes" id="UP001589710">
    <property type="component" value="Unassembled WGS sequence"/>
</dbReference>
<proteinExistence type="predicted"/>
<name>A0ABV5R3M2_9ACTN</name>
<feature type="region of interest" description="Disordered" evidence="1">
    <location>
        <begin position="457"/>
        <end position="490"/>
    </location>
</feature>
<sequence>MSRLLDQFLADLAAGLSVIDDASPASDLGFHVAQARDALQTAQRLLPSPAAIASGSAGDGIAGATAAVNAVRDLIESHHGPDRAPLTAYAYAFSTRPAREYLVRRSAELAWEANRIVIVLGRGVEDPGVEAAFANVRSSLAKAAVFGREGTRNADWGIAAFSLALPVEPVQAHGSDDTRDVPERLAEDCDRLSRVAFETLHDRSGHRLSGSDLQQLSRWTAMGRLLSGRLLLRVAEQLPDATIAAVQREAAGALRSSAQAWQQSAAAWHRIVDLADPRAHPKLPPPSYDIVRRGQVVRLPQVVPHPATVIAHTSAVRVGQLLFGAQWRPDGAGRPEARPVREILDDVQGVGALAALLYRLPATGWQLAAAAPLAVKQAQSGLVTDSVEHRPGPDNPGQRRFYPVHHRQLDSLTGTYRAVMPAEQIAAAALLETARQGGASVPRALLDAAAHRNIAAQQPWGHAQTPRPAVRAGIPGLRTQPSALGGGFRL</sequence>
<organism evidence="2 3">
    <name type="scientific">Streptomyces yanii</name>
    <dbReference type="NCBI Taxonomy" id="78510"/>
    <lineage>
        <taxon>Bacteria</taxon>
        <taxon>Bacillati</taxon>
        <taxon>Actinomycetota</taxon>
        <taxon>Actinomycetes</taxon>
        <taxon>Kitasatosporales</taxon>
        <taxon>Streptomycetaceae</taxon>
        <taxon>Streptomyces</taxon>
    </lineage>
</organism>
<accession>A0ABV5R3M2</accession>
<dbReference type="EMBL" id="JBHMCG010000027">
    <property type="protein sequence ID" value="MFB9571956.1"/>
    <property type="molecule type" value="Genomic_DNA"/>
</dbReference>
<comment type="caution">
    <text evidence="2">The sequence shown here is derived from an EMBL/GenBank/DDBJ whole genome shotgun (WGS) entry which is preliminary data.</text>
</comment>